<gene>
    <name evidence="3" type="ORF">Acr_25g0002090</name>
</gene>
<protein>
    <submittedName>
        <fullName evidence="3">Uncharacterized protein</fullName>
    </submittedName>
</protein>
<feature type="transmembrane region" description="Helical" evidence="2">
    <location>
        <begin position="381"/>
        <end position="400"/>
    </location>
</feature>
<evidence type="ECO:0000313" key="3">
    <source>
        <dbReference type="EMBL" id="GFZ15800.1"/>
    </source>
</evidence>
<feature type="compositionally biased region" description="Low complexity" evidence="1">
    <location>
        <begin position="312"/>
        <end position="330"/>
    </location>
</feature>
<evidence type="ECO:0000256" key="1">
    <source>
        <dbReference type="SAM" id="MobiDB-lite"/>
    </source>
</evidence>
<feature type="region of interest" description="Disordered" evidence="1">
    <location>
        <begin position="309"/>
        <end position="330"/>
    </location>
</feature>
<evidence type="ECO:0000313" key="4">
    <source>
        <dbReference type="Proteomes" id="UP000585474"/>
    </source>
</evidence>
<comment type="caution">
    <text evidence="3">The sequence shown here is derived from an EMBL/GenBank/DDBJ whole genome shotgun (WGS) entry which is preliminary data.</text>
</comment>
<keyword evidence="2" id="KW-1133">Transmembrane helix</keyword>
<dbReference type="EMBL" id="BJWL01000025">
    <property type="protein sequence ID" value="GFZ15800.1"/>
    <property type="molecule type" value="Genomic_DNA"/>
</dbReference>
<reference evidence="3 4" key="1">
    <citation type="submission" date="2019-07" db="EMBL/GenBank/DDBJ databases">
        <title>De Novo Assembly of kiwifruit Actinidia rufa.</title>
        <authorList>
            <person name="Sugita-Konishi S."/>
            <person name="Sato K."/>
            <person name="Mori E."/>
            <person name="Abe Y."/>
            <person name="Kisaki G."/>
            <person name="Hamano K."/>
            <person name="Suezawa K."/>
            <person name="Otani M."/>
            <person name="Fukuda T."/>
            <person name="Manabe T."/>
            <person name="Gomi K."/>
            <person name="Tabuchi M."/>
            <person name="Akimitsu K."/>
            <person name="Kataoka I."/>
        </authorList>
    </citation>
    <scope>NUCLEOTIDE SEQUENCE [LARGE SCALE GENOMIC DNA]</scope>
    <source>
        <strain evidence="4">cv. Fuchu</strain>
    </source>
</reference>
<organism evidence="3 4">
    <name type="scientific">Actinidia rufa</name>
    <dbReference type="NCBI Taxonomy" id="165716"/>
    <lineage>
        <taxon>Eukaryota</taxon>
        <taxon>Viridiplantae</taxon>
        <taxon>Streptophyta</taxon>
        <taxon>Embryophyta</taxon>
        <taxon>Tracheophyta</taxon>
        <taxon>Spermatophyta</taxon>
        <taxon>Magnoliopsida</taxon>
        <taxon>eudicotyledons</taxon>
        <taxon>Gunneridae</taxon>
        <taxon>Pentapetalae</taxon>
        <taxon>asterids</taxon>
        <taxon>Ericales</taxon>
        <taxon>Actinidiaceae</taxon>
        <taxon>Actinidia</taxon>
    </lineage>
</organism>
<accession>A0A7J0GY91</accession>
<feature type="transmembrane region" description="Helical" evidence="2">
    <location>
        <begin position="172"/>
        <end position="191"/>
    </location>
</feature>
<evidence type="ECO:0000256" key="2">
    <source>
        <dbReference type="SAM" id="Phobius"/>
    </source>
</evidence>
<feature type="transmembrane region" description="Helical" evidence="2">
    <location>
        <begin position="108"/>
        <end position="128"/>
    </location>
</feature>
<proteinExistence type="predicted"/>
<dbReference type="AlphaFoldDB" id="A0A7J0GY91"/>
<keyword evidence="2" id="KW-0472">Membrane</keyword>
<keyword evidence="4" id="KW-1185">Reference proteome</keyword>
<dbReference type="Proteomes" id="UP000585474">
    <property type="component" value="Unassembled WGS sequence"/>
</dbReference>
<sequence>MTALLDNGALELKEHWMCRHWNLLTSSEVRLRPYSLVGGLPTTVQSSKVSIWTETGSSDFIWSCQIPIWTVTGSSELLQSSRTYWSPDLLSPELPHSHRSFFFSSTDLILGVLGSFGLVFPELAWFVWYYQLLLDGFVVIEKKSSDVSAASGAISSSSGSVSAAGSAWGPEFMSITAIRLNGILLMLLGKIKDAQIRLRMWNSMEPQIMTSAKQVWDQAKEMLSGAGLLWQVSGRFPLMLLSCSDNARRESMWVVRFLFGLLSFDGARSQILGSKEHPSLTHMTDTSSILSDISTAGCPSHFTLADGSTFHSQNPSSSPNPSPRSIGNPSQHSRLGFSTTLCSLRQAQQPWPTSPAAIDSLLIGPKAMVDLSYSHQQPSQLFPGLLLAWVLALLVVGLFAPTVDGGDTGCRPPITRVYSRRSKQAYPVSLWLDSGLPTGPDA</sequence>
<name>A0A7J0GY91_9ERIC</name>
<keyword evidence="2" id="KW-0812">Transmembrane</keyword>